<dbReference type="InterPro" id="IPR023803">
    <property type="entry name" value="Ribosomal_bS16_dom_sf"/>
</dbReference>
<gene>
    <name evidence="3" type="primary">rpsP</name>
    <name evidence="5" type="ORF">DCS45_10570</name>
</gene>
<dbReference type="EMBL" id="DMVW01000099">
    <property type="protein sequence ID" value="HAR52300.1"/>
    <property type="molecule type" value="Genomic_DNA"/>
</dbReference>
<protein>
    <recommendedName>
        <fullName evidence="3">Small ribosomal subunit protein bS16</fullName>
    </recommendedName>
</protein>
<dbReference type="Proteomes" id="UP000264719">
    <property type="component" value="Unassembled WGS sequence"/>
</dbReference>
<keyword evidence="2 3" id="KW-0687">Ribonucleoprotein</keyword>
<feature type="compositionally biased region" description="Basic and acidic residues" evidence="4">
    <location>
        <begin position="88"/>
        <end position="110"/>
    </location>
</feature>
<evidence type="ECO:0000313" key="6">
    <source>
        <dbReference type="Proteomes" id="UP000264719"/>
    </source>
</evidence>
<dbReference type="GO" id="GO:0005737">
    <property type="term" value="C:cytoplasm"/>
    <property type="evidence" value="ECO:0007669"/>
    <property type="project" value="UniProtKB-ARBA"/>
</dbReference>
<organism evidence="5 6">
    <name type="scientific">Roseovarius nubinhibens</name>
    <dbReference type="NCBI Taxonomy" id="314263"/>
    <lineage>
        <taxon>Bacteria</taxon>
        <taxon>Pseudomonadati</taxon>
        <taxon>Pseudomonadota</taxon>
        <taxon>Alphaproteobacteria</taxon>
        <taxon>Rhodobacterales</taxon>
        <taxon>Roseobacteraceae</taxon>
        <taxon>Roseovarius</taxon>
    </lineage>
</organism>
<name>A0A348WCN8_9RHOB</name>
<dbReference type="PANTHER" id="PTHR12919">
    <property type="entry name" value="30S RIBOSOMAL PROTEIN S16"/>
    <property type="match status" value="1"/>
</dbReference>
<feature type="compositionally biased region" description="Acidic residues" evidence="4">
    <location>
        <begin position="125"/>
        <end position="134"/>
    </location>
</feature>
<dbReference type="Pfam" id="PF00886">
    <property type="entry name" value="Ribosomal_S16"/>
    <property type="match status" value="1"/>
</dbReference>
<proteinExistence type="inferred from homology"/>
<dbReference type="GO" id="GO:0015935">
    <property type="term" value="C:small ribosomal subunit"/>
    <property type="evidence" value="ECO:0007669"/>
    <property type="project" value="TreeGrafter"/>
</dbReference>
<reference evidence="5 6" key="1">
    <citation type="journal article" date="2018" name="Nat. Biotechnol.">
        <title>A standardized bacterial taxonomy based on genome phylogeny substantially revises the tree of life.</title>
        <authorList>
            <person name="Parks D.H."/>
            <person name="Chuvochina M."/>
            <person name="Waite D.W."/>
            <person name="Rinke C."/>
            <person name="Skarshewski A."/>
            <person name="Chaumeil P.A."/>
            <person name="Hugenholtz P."/>
        </authorList>
    </citation>
    <scope>NUCLEOTIDE SEQUENCE [LARGE SCALE GENOMIC DNA]</scope>
    <source>
        <strain evidence="5">UBA9169</strain>
    </source>
</reference>
<evidence type="ECO:0000313" key="5">
    <source>
        <dbReference type="EMBL" id="HAR52300.1"/>
    </source>
</evidence>
<accession>A0A348WCN8</accession>
<comment type="caution">
    <text evidence="5">The sequence shown here is derived from an EMBL/GenBank/DDBJ whole genome shotgun (WGS) entry which is preliminary data.</text>
</comment>
<sequence>MAMKIRLARGGSKKRPFYRIVAADSRMPRDGRFIEKLGTYNPLLPKDSEERVKMDMERVQYWLGQGAQPTDRVSRFLEAAGVVEKKERANLKKAEPGKKAQERAAEKAEKAAAAAEAANAPAEEAPAEEAAAEE</sequence>
<dbReference type="RefSeq" id="WP_339856021.1">
    <property type="nucleotide sequence ID" value="NZ_CAXAXR010000030.1"/>
</dbReference>
<comment type="similarity">
    <text evidence="3">Belongs to the bacterial ribosomal protein bS16 family.</text>
</comment>
<evidence type="ECO:0000256" key="4">
    <source>
        <dbReference type="SAM" id="MobiDB-lite"/>
    </source>
</evidence>
<feature type="compositionally biased region" description="Low complexity" evidence="4">
    <location>
        <begin position="111"/>
        <end position="124"/>
    </location>
</feature>
<evidence type="ECO:0000256" key="3">
    <source>
        <dbReference type="HAMAP-Rule" id="MF_00385"/>
    </source>
</evidence>
<dbReference type="PANTHER" id="PTHR12919:SF20">
    <property type="entry name" value="SMALL RIBOSOMAL SUBUNIT PROTEIN BS16M"/>
    <property type="match status" value="1"/>
</dbReference>
<dbReference type="SUPFAM" id="SSF54565">
    <property type="entry name" value="Ribosomal protein S16"/>
    <property type="match status" value="1"/>
</dbReference>
<keyword evidence="1 3" id="KW-0689">Ribosomal protein</keyword>
<dbReference type="NCBIfam" id="TIGR00002">
    <property type="entry name" value="S16"/>
    <property type="match status" value="1"/>
</dbReference>
<dbReference type="AlphaFoldDB" id="A0A348WCN8"/>
<dbReference type="GO" id="GO:0006412">
    <property type="term" value="P:translation"/>
    <property type="evidence" value="ECO:0007669"/>
    <property type="project" value="UniProtKB-UniRule"/>
</dbReference>
<evidence type="ECO:0000256" key="2">
    <source>
        <dbReference type="ARBA" id="ARBA00023274"/>
    </source>
</evidence>
<dbReference type="HAMAP" id="MF_00385">
    <property type="entry name" value="Ribosomal_bS16"/>
    <property type="match status" value="1"/>
</dbReference>
<feature type="region of interest" description="Disordered" evidence="4">
    <location>
        <begin position="88"/>
        <end position="134"/>
    </location>
</feature>
<dbReference type="Gene3D" id="3.30.1320.10">
    <property type="match status" value="1"/>
</dbReference>
<evidence type="ECO:0000256" key="1">
    <source>
        <dbReference type="ARBA" id="ARBA00022980"/>
    </source>
</evidence>
<dbReference type="InterPro" id="IPR000307">
    <property type="entry name" value="Ribosomal_bS16"/>
</dbReference>
<dbReference type="GO" id="GO:0003735">
    <property type="term" value="F:structural constituent of ribosome"/>
    <property type="evidence" value="ECO:0007669"/>
    <property type="project" value="InterPro"/>
</dbReference>